<reference evidence="1 2" key="1">
    <citation type="submission" date="2014-04" db="EMBL/GenBank/DDBJ databases">
        <authorList>
            <consortium name="DOE Joint Genome Institute"/>
            <person name="Kuo A."/>
            <person name="Kohler A."/>
            <person name="Jargeat P."/>
            <person name="Nagy L.G."/>
            <person name="Floudas D."/>
            <person name="Copeland A."/>
            <person name="Barry K.W."/>
            <person name="Cichocki N."/>
            <person name="Veneault-Fourrey C."/>
            <person name="LaButti K."/>
            <person name="Lindquist E.A."/>
            <person name="Lipzen A."/>
            <person name="Lundell T."/>
            <person name="Morin E."/>
            <person name="Murat C."/>
            <person name="Sun H."/>
            <person name="Tunlid A."/>
            <person name="Henrissat B."/>
            <person name="Grigoriev I.V."/>
            <person name="Hibbett D.S."/>
            <person name="Martin F."/>
            <person name="Nordberg H.P."/>
            <person name="Cantor M.N."/>
            <person name="Hua S.X."/>
        </authorList>
    </citation>
    <scope>NUCLEOTIDE SEQUENCE [LARGE SCALE GENOMIC DNA]</scope>
    <source>
        <strain evidence="1 2">Ve08.2h10</strain>
    </source>
</reference>
<reference evidence="2" key="2">
    <citation type="submission" date="2015-01" db="EMBL/GenBank/DDBJ databases">
        <title>Evolutionary Origins and Diversification of the Mycorrhizal Mutualists.</title>
        <authorList>
            <consortium name="DOE Joint Genome Institute"/>
            <consortium name="Mycorrhizal Genomics Consortium"/>
            <person name="Kohler A."/>
            <person name="Kuo A."/>
            <person name="Nagy L.G."/>
            <person name="Floudas D."/>
            <person name="Copeland A."/>
            <person name="Barry K.W."/>
            <person name="Cichocki N."/>
            <person name="Veneault-Fourrey C."/>
            <person name="LaButti K."/>
            <person name="Lindquist E.A."/>
            <person name="Lipzen A."/>
            <person name="Lundell T."/>
            <person name="Morin E."/>
            <person name="Murat C."/>
            <person name="Riley R."/>
            <person name="Ohm R."/>
            <person name="Sun H."/>
            <person name="Tunlid A."/>
            <person name="Henrissat B."/>
            <person name="Grigoriev I.V."/>
            <person name="Hibbett D.S."/>
            <person name="Martin F."/>
        </authorList>
    </citation>
    <scope>NUCLEOTIDE SEQUENCE [LARGE SCALE GENOMIC DNA]</scope>
    <source>
        <strain evidence="2">Ve08.2h10</strain>
    </source>
</reference>
<organism evidence="1 2">
    <name type="scientific">Paxillus rubicundulus Ve08.2h10</name>
    <dbReference type="NCBI Taxonomy" id="930991"/>
    <lineage>
        <taxon>Eukaryota</taxon>
        <taxon>Fungi</taxon>
        <taxon>Dikarya</taxon>
        <taxon>Basidiomycota</taxon>
        <taxon>Agaricomycotina</taxon>
        <taxon>Agaricomycetes</taxon>
        <taxon>Agaricomycetidae</taxon>
        <taxon>Boletales</taxon>
        <taxon>Paxilineae</taxon>
        <taxon>Paxillaceae</taxon>
        <taxon>Paxillus</taxon>
    </lineage>
</organism>
<protein>
    <submittedName>
        <fullName evidence="1">Uncharacterized protein</fullName>
    </submittedName>
</protein>
<name>A0A0D0D5Z5_9AGAM</name>
<dbReference type="Proteomes" id="UP000054538">
    <property type="component" value="Unassembled WGS sequence"/>
</dbReference>
<evidence type="ECO:0000313" key="2">
    <source>
        <dbReference type="Proteomes" id="UP000054538"/>
    </source>
</evidence>
<dbReference type="EMBL" id="KN830986">
    <property type="protein sequence ID" value="KIK72300.1"/>
    <property type="molecule type" value="Genomic_DNA"/>
</dbReference>
<accession>A0A0D0D5Z5</accession>
<evidence type="ECO:0000313" key="1">
    <source>
        <dbReference type="EMBL" id="KIK72300.1"/>
    </source>
</evidence>
<gene>
    <name evidence="1" type="ORF">PAXRUDRAFT_22146</name>
</gene>
<sequence>MPRPFLPLAPSTTRPIGPIGALCMSDSPYPPAPIAARPVGSVGAICMAESPYVHPETSGQWPISSSRPI</sequence>
<dbReference type="InParanoid" id="A0A0D0D5Z5"/>
<dbReference type="HOGENOM" id="CLU_2776698_0_0_1"/>
<keyword evidence="2" id="KW-1185">Reference proteome</keyword>
<proteinExistence type="predicted"/>
<dbReference type="AlphaFoldDB" id="A0A0D0D5Z5"/>